<evidence type="ECO:0000256" key="1">
    <source>
        <dbReference type="SAM" id="MobiDB-lite"/>
    </source>
</evidence>
<sequence>MSSSSSKRKSDYIGHRVQRTGLFSSASPVLKRFIVPLSRWKRYIEKGSKRAVSSDPPTERSDKSDQKVDNIVAVYNGSGTDLTHRRVRSSSGGNIPESIMTSIGMEEELDQIYQKDGNKAVENHQLVIMTSIGMEEELDQIYQKDGNKAVENHQLVNMTLPETAAE</sequence>
<evidence type="ECO:0000313" key="3">
    <source>
        <dbReference type="Proteomes" id="UP001458880"/>
    </source>
</evidence>
<keyword evidence="3" id="KW-1185">Reference proteome</keyword>
<feature type="region of interest" description="Disordered" evidence="1">
    <location>
        <begin position="46"/>
        <end position="68"/>
    </location>
</feature>
<reference evidence="2 3" key="1">
    <citation type="journal article" date="2024" name="BMC Genomics">
        <title>De novo assembly and annotation of Popillia japonica's genome with initial clues to its potential as an invasive pest.</title>
        <authorList>
            <person name="Cucini C."/>
            <person name="Boschi S."/>
            <person name="Funari R."/>
            <person name="Cardaioli E."/>
            <person name="Iannotti N."/>
            <person name="Marturano G."/>
            <person name="Paoli F."/>
            <person name="Bruttini M."/>
            <person name="Carapelli A."/>
            <person name="Frati F."/>
            <person name="Nardi F."/>
        </authorList>
    </citation>
    <scope>NUCLEOTIDE SEQUENCE [LARGE SCALE GENOMIC DNA]</scope>
    <source>
        <strain evidence="2">DMR45628</strain>
    </source>
</reference>
<dbReference type="Proteomes" id="UP001458880">
    <property type="component" value="Unassembled WGS sequence"/>
</dbReference>
<protein>
    <submittedName>
        <fullName evidence="2">Uncharacterized protein</fullName>
    </submittedName>
</protein>
<comment type="caution">
    <text evidence="2">The sequence shown here is derived from an EMBL/GenBank/DDBJ whole genome shotgun (WGS) entry which is preliminary data.</text>
</comment>
<dbReference type="EMBL" id="JASPKY010000027">
    <property type="protein sequence ID" value="KAK9751580.1"/>
    <property type="molecule type" value="Genomic_DNA"/>
</dbReference>
<name>A0AAW1MYG3_POPJA</name>
<organism evidence="2 3">
    <name type="scientific">Popillia japonica</name>
    <name type="common">Japanese beetle</name>
    <dbReference type="NCBI Taxonomy" id="7064"/>
    <lineage>
        <taxon>Eukaryota</taxon>
        <taxon>Metazoa</taxon>
        <taxon>Ecdysozoa</taxon>
        <taxon>Arthropoda</taxon>
        <taxon>Hexapoda</taxon>
        <taxon>Insecta</taxon>
        <taxon>Pterygota</taxon>
        <taxon>Neoptera</taxon>
        <taxon>Endopterygota</taxon>
        <taxon>Coleoptera</taxon>
        <taxon>Polyphaga</taxon>
        <taxon>Scarabaeiformia</taxon>
        <taxon>Scarabaeidae</taxon>
        <taxon>Rutelinae</taxon>
        <taxon>Popillia</taxon>
    </lineage>
</organism>
<feature type="compositionally biased region" description="Basic and acidic residues" evidence="1">
    <location>
        <begin position="57"/>
        <end position="68"/>
    </location>
</feature>
<dbReference type="AlphaFoldDB" id="A0AAW1MYG3"/>
<proteinExistence type="predicted"/>
<evidence type="ECO:0000313" key="2">
    <source>
        <dbReference type="EMBL" id="KAK9751580.1"/>
    </source>
</evidence>
<gene>
    <name evidence="2" type="ORF">QE152_g4975</name>
</gene>
<accession>A0AAW1MYG3</accession>